<comment type="catalytic activity">
    <reaction evidence="4">
        <text>DNA(n) + a 2'-deoxyribonucleoside 5'-triphosphate = DNA(n+1) + diphosphate</text>
        <dbReference type="Rhea" id="RHEA:22508"/>
        <dbReference type="Rhea" id="RHEA-COMP:17339"/>
        <dbReference type="Rhea" id="RHEA-COMP:17340"/>
        <dbReference type="ChEBI" id="CHEBI:33019"/>
        <dbReference type="ChEBI" id="CHEBI:61560"/>
        <dbReference type="ChEBI" id="CHEBI:173112"/>
        <dbReference type="EC" id="2.7.7.7"/>
    </reaction>
</comment>
<keyword evidence="6" id="KW-0378">Hydrolase</keyword>
<dbReference type="InterPro" id="IPR006054">
    <property type="entry name" value="DnaQ"/>
</dbReference>
<dbReference type="InterPro" id="IPR013520">
    <property type="entry name" value="Ribonucl_H"/>
</dbReference>
<dbReference type="GO" id="GO:0045004">
    <property type="term" value="P:DNA replication proofreading"/>
    <property type="evidence" value="ECO:0007669"/>
    <property type="project" value="TreeGrafter"/>
</dbReference>
<dbReference type="FunFam" id="3.30.420.10:FF:000045">
    <property type="entry name" value="3'-5' exonuclease DinG"/>
    <property type="match status" value="1"/>
</dbReference>
<dbReference type="GO" id="GO:0008408">
    <property type="term" value="F:3'-5' exonuclease activity"/>
    <property type="evidence" value="ECO:0007669"/>
    <property type="project" value="TreeGrafter"/>
</dbReference>
<dbReference type="InterPro" id="IPR036397">
    <property type="entry name" value="RNaseH_sf"/>
</dbReference>
<proteinExistence type="predicted"/>
<dbReference type="PANTHER" id="PTHR30231">
    <property type="entry name" value="DNA POLYMERASE III SUBUNIT EPSILON"/>
    <property type="match status" value="1"/>
</dbReference>
<dbReference type="Pfam" id="PF00929">
    <property type="entry name" value="RNase_T"/>
    <property type="match status" value="1"/>
</dbReference>
<dbReference type="GO" id="GO:0005829">
    <property type="term" value="C:cytosol"/>
    <property type="evidence" value="ECO:0007669"/>
    <property type="project" value="TreeGrafter"/>
</dbReference>
<evidence type="ECO:0000256" key="2">
    <source>
        <dbReference type="ARBA" id="ARBA00025483"/>
    </source>
</evidence>
<dbReference type="Gene3D" id="3.30.420.10">
    <property type="entry name" value="Ribonuclease H-like superfamily/Ribonuclease H"/>
    <property type="match status" value="1"/>
</dbReference>
<comment type="subunit">
    <text evidence="3">DNA polymerase III contains a core (composed of alpha, epsilon and theta chains) that associates with a tau subunit. This core dimerizes to form the POLIII' complex. PolIII' associates with the gamma complex (composed of gamma, delta, delta', psi and chi chains) and with the beta chain to form the complete DNA polymerase III complex.</text>
</comment>
<feature type="domain" description="Exonuclease" evidence="5">
    <location>
        <begin position="20"/>
        <end position="184"/>
    </location>
</feature>
<name>D4DMB7_NEIEG</name>
<accession>D4DMB7</accession>
<keyword evidence="6" id="KW-0548">Nucleotidyltransferase</keyword>
<dbReference type="InterPro" id="IPR012337">
    <property type="entry name" value="RNaseH-like_sf"/>
</dbReference>
<evidence type="ECO:0000313" key="7">
    <source>
        <dbReference type="Proteomes" id="UP000005536"/>
    </source>
</evidence>
<dbReference type="AlphaFoldDB" id="D4DMB7"/>
<dbReference type="GO" id="GO:0003677">
    <property type="term" value="F:DNA binding"/>
    <property type="evidence" value="ECO:0007669"/>
    <property type="project" value="InterPro"/>
</dbReference>
<organism evidence="6 7">
    <name type="scientific">Neisseria elongata subsp. glycolytica ATCC 29315</name>
    <dbReference type="NCBI Taxonomy" id="546263"/>
    <lineage>
        <taxon>Bacteria</taxon>
        <taxon>Pseudomonadati</taxon>
        <taxon>Pseudomonadota</taxon>
        <taxon>Betaproteobacteria</taxon>
        <taxon>Neisseriales</taxon>
        <taxon>Neisseriaceae</taxon>
        <taxon>Neisseria</taxon>
    </lineage>
</organism>
<dbReference type="STRING" id="546263.NELON_10420"/>
<comment type="function">
    <text evidence="2">DNA polymerase III is a complex, multichain enzyme responsible for most of the replicative synthesis in bacteria. The epsilon subunit contain the editing function and is a proofreading 3'-5' exonuclease.</text>
</comment>
<sequence length="493" mass="54904">MMDTERWPQLAAAFSAFRRPVVIIDLEATGGNPYTDRITEIAFLRFDGNGVSSYRQLVNPQRNIPEFVSNLTGIDDEMVADAPPFADLSDDLLHRLRGTLLLAHNSKFDYTFLRHEFSRCRLSYAAPTLCTVQLSRRLYPQFFKHNLDSIIERHQIAVSSRHRAMNDVLALADYLELTAASHGILPFVEQGSALTLPKLPPVGLHPELAGQLNTLSDGDGALLWLDSDGLPLYADAHTKTFREAVELLHRNPALQRAASLRFLPAVGPLHALMLKAKLSAEHGFRPSENDVRPTDYFTVRFHPNEKGKLQAQIRPLSDGLYPDRPNGLFLHKKAAKRALDAWAREQQFCPAELNILPPGYDRNAPCPVAAVGRCQGQCGNIGEAARQRQRIETAARLLPVADWGKAHQIEICETDTLNGRRLSFHCAGGALQMPDGSWYFDRKLPTVFKENSGRTGTTSPFPSENGRPSERVASTIFSDGLYARDFQTAFEAV</sequence>
<dbReference type="CDD" id="cd06127">
    <property type="entry name" value="DEDDh"/>
    <property type="match status" value="1"/>
</dbReference>
<evidence type="ECO:0000256" key="4">
    <source>
        <dbReference type="ARBA" id="ARBA00049244"/>
    </source>
</evidence>
<keyword evidence="6" id="KW-0540">Nuclease</keyword>
<gene>
    <name evidence="6" type="ORF">NEIELOOT_00182</name>
</gene>
<keyword evidence="6" id="KW-0808">Transferase</keyword>
<dbReference type="SUPFAM" id="SSF53098">
    <property type="entry name" value="Ribonuclease H-like"/>
    <property type="match status" value="1"/>
</dbReference>
<dbReference type="PANTHER" id="PTHR30231:SF37">
    <property type="entry name" value="EXODEOXYRIBONUCLEASE 10"/>
    <property type="match status" value="1"/>
</dbReference>
<evidence type="ECO:0000313" key="6">
    <source>
        <dbReference type="EMBL" id="EFE51033.1"/>
    </source>
</evidence>
<dbReference type="EC" id="2.7.7.7" evidence="1"/>
<comment type="caution">
    <text evidence="6">The sequence shown here is derived from an EMBL/GenBank/DDBJ whole genome shotgun (WGS) entry which is preliminary data.</text>
</comment>
<evidence type="ECO:0000256" key="3">
    <source>
        <dbReference type="ARBA" id="ARBA00026073"/>
    </source>
</evidence>
<dbReference type="Proteomes" id="UP000005536">
    <property type="component" value="Unassembled WGS sequence"/>
</dbReference>
<evidence type="ECO:0000256" key="1">
    <source>
        <dbReference type="ARBA" id="ARBA00012417"/>
    </source>
</evidence>
<reference evidence="6 7" key="1">
    <citation type="submission" date="2010-02" db="EMBL/GenBank/DDBJ databases">
        <authorList>
            <person name="Weinstock G."/>
            <person name="Sodergren E."/>
            <person name="Clifton S."/>
            <person name="Fulton L."/>
            <person name="Fulton B."/>
            <person name="Courtney L."/>
            <person name="Fronick C."/>
            <person name="Harrison M."/>
            <person name="Strong C."/>
            <person name="Farmer C."/>
            <person name="Delahaunty K."/>
            <person name="Markovic C."/>
            <person name="Hall O."/>
            <person name="Minx P."/>
            <person name="Tomlinson C."/>
            <person name="Mitreva M."/>
            <person name="Nelson J."/>
            <person name="Hou S."/>
            <person name="Wollam A."/>
            <person name="Pepin K.H."/>
            <person name="Johnson M."/>
            <person name="Bhonagiri V."/>
            <person name="Zhang X."/>
            <person name="Suruliraj S."/>
            <person name="Warren W."/>
            <person name="Chinwalla A."/>
            <person name="Mardis E.R."/>
            <person name="Wilson R.K."/>
        </authorList>
    </citation>
    <scope>NUCLEOTIDE SEQUENCE [LARGE SCALE GENOMIC DNA]</scope>
    <source>
        <strain evidence="6 7">ATCC 29315</strain>
    </source>
</reference>
<keyword evidence="6" id="KW-0269">Exonuclease</keyword>
<evidence type="ECO:0000259" key="5">
    <source>
        <dbReference type="SMART" id="SM00479"/>
    </source>
</evidence>
<dbReference type="GO" id="GO:0003887">
    <property type="term" value="F:DNA-directed DNA polymerase activity"/>
    <property type="evidence" value="ECO:0007669"/>
    <property type="project" value="UniProtKB-EC"/>
</dbReference>
<dbReference type="EMBL" id="ADBF01000004">
    <property type="protein sequence ID" value="EFE51033.1"/>
    <property type="molecule type" value="Genomic_DNA"/>
</dbReference>
<dbReference type="SMART" id="SM00479">
    <property type="entry name" value="EXOIII"/>
    <property type="match status" value="1"/>
</dbReference>
<protein>
    <recommendedName>
        <fullName evidence="1">DNA-directed DNA polymerase</fullName>
        <ecNumber evidence="1">2.7.7.7</ecNumber>
    </recommendedName>
</protein>
<dbReference type="NCBIfam" id="TIGR00573">
    <property type="entry name" value="dnaq"/>
    <property type="match status" value="1"/>
</dbReference>